<feature type="region of interest" description="Disordered" evidence="2">
    <location>
        <begin position="458"/>
        <end position="515"/>
    </location>
</feature>
<dbReference type="GO" id="GO:0005886">
    <property type="term" value="C:plasma membrane"/>
    <property type="evidence" value="ECO:0007669"/>
    <property type="project" value="TreeGrafter"/>
</dbReference>
<feature type="coiled-coil region" evidence="1">
    <location>
        <begin position="104"/>
        <end position="201"/>
    </location>
</feature>
<dbReference type="AlphaFoldDB" id="A0A3B3RJC7"/>
<evidence type="ECO:0000256" key="1">
    <source>
        <dbReference type="SAM" id="Coils"/>
    </source>
</evidence>
<feature type="compositionally biased region" description="Polar residues" evidence="2">
    <location>
        <begin position="608"/>
        <end position="617"/>
    </location>
</feature>
<reference evidence="3" key="1">
    <citation type="submission" date="2025-08" db="UniProtKB">
        <authorList>
            <consortium name="Ensembl"/>
        </authorList>
    </citation>
    <scope>IDENTIFICATION</scope>
</reference>
<dbReference type="Proteomes" id="UP000261540">
    <property type="component" value="Unplaced"/>
</dbReference>
<keyword evidence="4" id="KW-1185">Reference proteome</keyword>
<organism evidence="3 4">
    <name type="scientific">Paramormyrops kingsleyae</name>
    <dbReference type="NCBI Taxonomy" id="1676925"/>
    <lineage>
        <taxon>Eukaryota</taxon>
        <taxon>Metazoa</taxon>
        <taxon>Chordata</taxon>
        <taxon>Craniata</taxon>
        <taxon>Vertebrata</taxon>
        <taxon>Euteleostomi</taxon>
        <taxon>Actinopterygii</taxon>
        <taxon>Neopterygii</taxon>
        <taxon>Teleostei</taxon>
        <taxon>Osteoglossocephala</taxon>
        <taxon>Osteoglossomorpha</taxon>
        <taxon>Osteoglossiformes</taxon>
        <taxon>Mormyridae</taxon>
        <taxon>Paramormyrops</taxon>
    </lineage>
</organism>
<feature type="compositionally biased region" description="Pro residues" evidence="2">
    <location>
        <begin position="15"/>
        <end position="26"/>
    </location>
</feature>
<reference evidence="3" key="2">
    <citation type="submission" date="2025-09" db="UniProtKB">
        <authorList>
            <consortium name="Ensembl"/>
        </authorList>
    </citation>
    <scope>IDENTIFICATION</scope>
</reference>
<protein>
    <recommendedName>
        <fullName evidence="5">Epidermal growth factor receptor pathway substrate 15</fullName>
    </recommendedName>
</protein>
<evidence type="ECO:0008006" key="5">
    <source>
        <dbReference type="Google" id="ProtNLM"/>
    </source>
</evidence>
<feature type="region of interest" description="Disordered" evidence="2">
    <location>
        <begin position="539"/>
        <end position="639"/>
    </location>
</feature>
<dbReference type="GO" id="GO:0016197">
    <property type="term" value="P:endosomal transport"/>
    <property type="evidence" value="ECO:0007669"/>
    <property type="project" value="TreeGrafter"/>
</dbReference>
<feature type="compositionally biased region" description="Pro residues" evidence="2">
    <location>
        <begin position="565"/>
        <end position="576"/>
    </location>
</feature>
<dbReference type="STRING" id="1676925.ENSPKIP00000018433"/>
<sequence>MGGLPRAGWRMRSPCSPPALPPPLPPRVSCSSEPPPQLLSCISNLRHTAMVEQSMDPRSGPGQPGGGWALVPSISAVIKYSCFICWSREKSSVGEEVKENAVSVSQRTCEIQELQEEVQRESGELRQLQSRRWQVQEGLGELEQKKSDLEGQLEHIQEQCSQENQLILSLQGEQLEQQQQIEEVEEELLRAQEALWRLREEAARAGERLEATRTRLGPLRVHVRDSHASITQLQLKLDELQHTDTPLREELEPLTNGIADVEAMTMTAEPLQWERGQLEWRGEEEQVAPEEQEPKADVSEEFHGSCQLQQTMQSSGSSSPSEVAAAQKEDLQKSVNTSAFKVSLPEEAEPVEQAKAPTVGTLDFFHSDPFTDNDPFEDSPFGAADVSDIFSRDPFKGTDPFSSDALFGQPPPKPFGDLVVPAKPRPFNCQFSGWVKDPILSENGKESTVLLVFEAASPTDDEPVQCEALSTVDPDPLAPSQRIEGSSNDSPSTVTVTHLPEDLEELHDSCPAPFAGVSGNLPLAERFADFGRLSISTESLASCSTENQDDSSAEDSEDENLHTPPGSPGGPPPLPPGSGNSSHHHNETEACDFFPTTSHRCPLGDLDNFSTSDNAENSGLAGPEPEMLDPPRALDEGQS</sequence>
<keyword evidence="1" id="KW-0175">Coiled coil</keyword>
<dbReference type="Ensembl" id="ENSPKIT00000042893.1">
    <property type="protein sequence ID" value="ENSPKIP00000018433.1"/>
    <property type="gene ID" value="ENSPKIG00000004004.1"/>
</dbReference>
<feature type="compositionally biased region" description="Basic and acidic residues" evidence="2">
    <location>
        <begin position="292"/>
        <end position="303"/>
    </location>
</feature>
<dbReference type="GeneTree" id="ENSGT00940000155751"/>
<feature type="region of interest" description="Disordered" evidence="2">
    <location>
        <begin position="400"/>
        <end position="419"/>
    </location>
</feature>
<evidence type="ECO:0000313" key="3">
    <source>
        <dbReference type="Ensembl" id="ENSPKIP00000018433.1"/>
    </source>
</evidence>
<dbReference type="PANTHER" id="PTHR11216:SF174">
    <property type="entry name" value="GH06923P"/>
    <property type="match status" value="1"/>
</dbReference>
<feature type="compositionally biased region" description="Polar residues" evidence="2">
    <location>
        <begin position="483"/>
        <end position="496"/>
    </location>
</feature>
<evidence type="ECO:0000313" key="4">
    <source>
        <dbReference type="Proteomes" id="UP000261540"/>
    </source>
</evidence>
<dbReference type="GO" id="GO:0005737">
    <property type="term" value="C:cytoplasm"/>
    <property type="evidence" value="ECO:0007669"/>
    <property type="project" value="TreeGrafter"/>
</dbReference>
<proteinExistence type="predicted"/>
<name>A0A3B3RJC7_9TELE</name>
<accession>A0A3B3RJC7</accession>
<dbReference type="GO" id="GO:0006897">
    <property type="term" value="P:endocytosis"/>
    <property type="evidence" value="ECO:0007669"/>
    <property type="project" value="TreeGrafter"/>
</dbReference>
<feature type="compositionally biased region" description="Acidic residues" evidence="2">
    <location>
        <begin position="547"/>
        <end position="558"/>
    </location>
</feature>
<evidence type="ECO:0000256" key="2">
    <source>
        <dbReference type="SAM" id="MobiDB-lite"/>
    </source>
</evidence>
<dbReference type="PANTHER" id="PTHR11216">
    <property type="entry name" value="EH DOMAIN"/>
    <property type="match status" value="1"/>
</dbReference>
<feature type="region of interest" description="Disordered" evidence="2">
    <location>
        <begin position="1"/>
        <end position="32"/>
    </location>
</feature>
<feature type="region of interest" description="Disordered" evidence="2">
    <location>
        <begin position="282"/>
        <end position="330"/>
    </location>
</feature>